<gene>
    <name evidence="5" type="ORF">HMPREF9303_0138</name>
</gene>
<dbReference type="Gene3D" id="1.20.1610.10">
    <property type="entry name" value="alpha-1,2-mannosidases domains"/>
    <property type="match status" value="1"/>
</dbReference>
<dbReference type="GO" id="GO:0000224">
    <property type="term" value="F:peptide-N4-(N-acetyl-beta-glucosaminyl)asparagine amidase activity"/>
    <property type="evidence" value="ECO:0007669"/>
    <property type="project" value="TreeGrafter"/>
</dbReference>
<evidence type="ECO:0000256" key="3">
    <source>
        <dbReference type="ARBA" id="ARBA00022837"/>
    </source>
</evidence>
<dbReference type="AlphaFoldDB" id="F0H413"/>
<dbReference type="SUPFAM" id="SSF48208">
    <property type="entry name" value="Six-hairpin glycosidases"/>
    <property type="match status" value="1"/>
</dbReference>
<comment type="caution">
    <text evidence="5">The sequence shown here is derived from an EMBL/GenBank/DDBJ whole genome shotgun (WGS) entry which is preliminary data.</text>
</comment>
<dbReference type="Pfam" id="PF17678">
    <property type="entry name" value="Glyco_hydro_92N"/>
    <property type="match status" value="1"/>
</dbReference>
<dbReference type="Gene3D" id="2.70.98.10">
    <property type="match status" value="1"/>
</dbReference>
<sequence>MLHSVVPILFKYNILLENRMKKIVLIIFLSIVTKVCAAMGPTDSTSIRNIALSKHIEVSASSWVNQNEAPEKACDGDKNTKWCDNKSEDKWLMYDLQLEYNIKKIGLIWEHWDPNNIFKVQTSRDGQNWTDCINETSNTQAERNYDIDCRQVRFVRFLVPASAKDDAVRLMEFQVWVQGKGMASRAGAVSKYGAIVKPEFLYMEGKKKVYSLVPFVDTKVGVIDDKGSNCVIGPQLPFASINPSPQTPEGEHDGYAPGQPIRGFGQLHVSGTGWGKYGHFLVSPQIGLKVGETEHDSPAADEVTMPNYYKATLTRYGITAEVTPAEHAAIYRFTFPESDNASIAMDVTHSLTRDIAKFIGGSVRSNTVAIDPASPGRFSGMIEYEGGFSGGYYKLYFSAELSKRPASFGVWKNGSLQNGVCEAVLTSGNDRIGSYFTYKTKKGEAIYMKIAISFKSIEQARKYLAKEIPAWDFAAVQKNGLRRWNSILSDIVISEGPATRMKMFYSALYHSLLMPRNRTNDFPGFENMELWDDHFAVWDTWRTLFPLLTIIEPDVVSRNVQSFINRLKVNGKVKDAYIAGNDMAEEQGGNDVDNIVADAILKDLKGFDRNEAYRYLKFSADHERRAAPLMIGEPGLEQNDSLFYRKHGWLPGGVMAQSTALEYSYNDFCVAEAARKLGHTCDYKKYLDRSHQWVNMWNPDLESRGFKGFICPKTIDGKWIPIDATYFWGSWKRYFYEADAWTYSFFMPHDIDRLVELCGGKEAFAKKLDYGFRNSLLELANEPSFLATRLFNHVGRMDLTCYWVNYVMENLFGEYSMPGNDDSGAMSSWWLFSAMGFFPNAGQNIYYLNSPIFKEVTIQRPSGNIVVSAPNHTDETFYIQSVKVNGKECPDGIMNYDDIRNGGRIDYILKK</sequence>
<dbReference type="Gene3D" id="3.30.2080.10">
    <property type="entry name" value="GH92 mannosidase domain"/>
    <property type="match status" value="1"/>
</dbReference>
<keyword evidence="3" id="KW-0106">Calcium</keyword>
<dbReference type="Gene3D" id="1.20.1050.60">
    <property type="entry name" value="alpha-1,2-mannosidase"/>
    <property type="match status" value="1"/>
</dbReference>
<comment type="cofactor">
    <cofactor evidence="1">
        <name>Ca(2+)</name>
        <dbReference type="ChEBI" id="CHEBI:29108"/>
    </cofactor>
</comment>
<dbReference type="Pfam" id="PF07971">
    <property type="entry name" value="Glyco_hydro_92"/>
    <property type="match status" value="1"/>
</dbReference>
<dbReference type="InterPro" id="IPR005887">
    <property type="entry name" value="GH92_a_mannosidase_put"/>
</dbReference>
<dbReference type="InterPro" id="IPR012939">
    <property type="entry name" value="Glyco_hydro_92"/>
</dbReference>
<name>F0H413_9BACT</name>
<dbReference type="EMBL" id="AEXO01000009">
    <property type="protein sequence ID" value="EGC87448.1"/>
    <property type="molecule type" value="Genomic_DNA"/>
</dbReference>
<keyword evidence="6" id="KW-1185">Reference proteome</keyword>
<reference evidence="5 6" key="1">
    <citation type="submission" date="2011-02" db="EMBL/GenBank/DDBJ databases">
        <authorList>
            <person name="Durkin A.S."/>
            <person name="Madupu R."/>
            <person name="Torralba M."/>
            <person name="Gillis M."/>
            <person name="Methe B."/>
            <person name="Sutton G."/>
            <person name="Nelson K.E."/>
        </authorList>
    </citation>
    <scope>NUCLEOTIDE SEQUENCE [LARGE SCALE GENOMIC DNA]</scope>
    <source>
        <strain evidence="5 6">CRIS 18C-A</strain>
    </source>
</reference>
<dbReference type="GO" id="GO:0030246">
    <property type="term" value="F:carbohydrate binding"/>
    <property type="evidence" value="ECO:0007669"/>
    <property type="project" value="InterPro"/>
</dbReference>
<dbReference type="InterPro" id="IPR008979">
    <property type="entry name" value="Galactose-bd-like_sf"/>
</dbReference>
<feature type="domain" description="F5/8 type C" evidence="4">
    <location>
        <begin position="40"/>
        <end position="178"/>
    </location>
</feature>
<evidence type="ECO:0000256" key="1">
    <source>
        <dbReference type="ARBA" id="ARBA00001913"/>
    </source>
</evidence>
<dbReference type="Pfam" id="PF22633">
    <property type="entry name" value="F5_F8_type_C_2"/>
    <property type="match status" value="1"/>
</dbReference>
<dbReference type="InterPro" id="IPR008928">
    <property type="entry name" value="6-hairpin_glycosidase_sf"/>
</dbReference>
<dbReference type="SUPFAM" id="SSF49785">
    <property type="entry name" value="Galactose-binding domain-like"/>
    <property type="match status" value="1"/>
</dbReference>
<dbReference type="PANTHER" id="PTHR12143:SF43">
    <property type="entry name" value="PUTATIVE-RELATED"/>
    <property type="match status" value="1"/>
</dbReference>
<proteinExistence type="predicted"/>
<dbReference type="PANTHER" id="PTHR12143">
    <property type="entry name" value="PEPTIDE N-GLYCANASE PNGASE -RELATED"/>
    <property type="match status" value="1"/>
</dbReference>
<protein>
    <submittedName>
        <fullName evidence="5">Putative alpha-1,2-mannosidase</fullName>
    </submittedName>
</protein>
<dbReference type="NCBIfam" id="TIGR01180">
    <property type="entry name" value="aman2_put"/>
    <property type="match status" value="1"/>
</dbReference>
<dbReference type="GO" id="GO:0005975">
    <property type="term" value="P:carbohydrate metabolic process"/>
    <property type="evidence" value="ECO:0007669"/>
    <property type="project" value="InterPro"/>
</dbReference>
<dbReference type="InterPro" id="IPR041371">
    <property type="entry name" value="GH92_N"/>
</dbReference>
<evidence type="ECO:0000256" key="2">
    <source>
        <dbReference type="ARBA" id="ARBA00011245"/>
    </source>
</evidence>
<dbReference type="GO" id="GO:0006516">
    <property type="term" value="P:glycoprotein catabolic process"/>
    <property type="evidence" value="ECO:0007669"/>
    <property type="project" value="TreeGrafter"/>
</dbReference>
<dbReference type="Proteomes" id="UP000003155">
    <property type="component" value="Unassembled WGS sequence"/>
</dbReference>
<dbReference type="InterPro" id="IPR014718">
    <property type="entry name" value="GH-type_carb-bd"/>
</dbReference>
<dbReference type="InterPro" id="IPR000421">
    <property type="entry name" value="FA58C"/>
</dbReference>
<dbReference type="Gene3D" id="2.60.120.260">
    <property type="entry name" value="Galactose-binding domain-like"/>
    <property type="match status" value="1"/>
</dbReference>
<dbReference type="GO" id="GO:0005829">
    <property type="term" value="C:cytosol"/>
    <property type="evidence" value="ECO:0007669"/>
    <property type="project" value="TreeGrafter"/>
</dbReference>
<dbReference type="PROSITE" id="PS50022">
    <property type="entry name" value="FA58C_3"/>
    <property type="match status" value="1"/>
</dbReference>
<comment type="subunit">
    <text evidence="2">Monomer.</text>
</comment>
<accession>F0H413</accession>
<evidence type="ECO:0000259" key="4">
    <source>
        <dbReference type="PROSITE" id="PS50022"/>
    </source>
</evidence>
<dbReference type="InterPro" id="IPR050883">
    <property type="entry name" value="PNGase"/>
</dbReference>
<organism evidence="5 6">
    <name type="scientific">Prevotella denticola CRIS 18C-A</name>
    <dbReference type="NCBI Taxonomy" id="944557"/>
    <lineage>
        <taxon>Bacteria</taxon>
        <taxon>Pseudomonadati</taxon>
        <taxon>Bacteroidota</taxon>
        <taxon>Bacteroidia</taxon>
        <taxon>Bacteroidales</taxon>
        <taxon>Prevotellaceae</taxon>
        <taxon>Prevotella</taxon>
    </lineage>
</organism>
<evidence type="ECO:0000313" key="6">
    <source>
        <dbReference type="Proteomes" id="UP000003155"/>
    </source>
</evidence>
<evidence type="ECO:0000313" key="5">
    <source>
        <dbReference type="EMBL" id="EGC87448.1"/>
    </source>
</evidence>